<dbReference type="OrthoDB" id="997205at2"/>
<proteinExistence type="predicted"/>
<evidence type="ECO:0000313" key="2">
    <source>
        <dbReference type="Proteomes" id="UP000317593"/>
    </source>
</evidence>
<dbReference type="PANTHER" id="PTHR37694:SF1">
    <property type="entry name" value="SLR8022 PROTEIN"/>
    <property type="match status" value="1"/>
</dbReference>
<dbReference type="Proteomes" id="UP000317593">
    <property type="component" value="Unassembled WGS sequence"/>
</dbReference>
<accession>A0A521F3A4</accession>
<dbReference type="PANTHER" id="PTHR37694">
    <property type="entry name" value="SLR8022 PROTEIN"/>
    <property type="match status" value="1"/>
</dbReference>
<dbReference type="InterPro" id="IPR011051">
    <property type="entry name" value="RmlC_Cupin_sf"/>
</dbReference>
<evidence type="ECO:0000313" key="1">
    <source>
        <dbReference type="EMBL" id="SMO90526.1"/>
    </source>
</evidence>
<reference evidence="1 2" key="1">
    <citation type="submission" date="2017-05" db="EMBL/GenBank/DDBJ databases">
        <authorList>
            <person name="Varghese N."/>
            <person name="Submissions S."/>
        </authorList>
    </citation>
    <scope>NUCLEOTIDE SEQUENCE [LARGE SCALE GENOMIC DNA]</scope>
    <source>
        <strain evidence="1 2">DSM 21194</strain>
    </source>
</reference>
<dbReference type="EMBL" id="FXTH01000022">
    <property type="protein sequence ID" value="SMO90526.1"/>
    <property type="molecule type" value="Genomic_DNA"/>
</dbReference>
<organism evidence="1 2">
    <name type="scientific">Fodinibius sediminis</name>
    <dbReference type="NCBI Taxonomy" id="1214077"/>
    <lineage>
        <taxon>Bacteria</taxon>
        <taxon>Pseudomonadati</taxon>
        <taxon>Balneolota</taxon>
        <taxon>Balneolia</taxon>
        <taxon>Balneolales</taxon>
        <taxon>Balneolaceae</taxon>
        <taxon>Fodinibius</taxon>
    </lineage>
</organism>
<keyword evidence="2" id="KW-1185">Reference proteome</keyword>
<sequence length="112" mass="12654">MSSGHVEAGEVINLNTLKDGMPGKTTFALVKTDDMEVIRMVLPRGRDIMEHSVEGELSVQCLKGHVIFQVEDEARTLAENDWLYLDHNQPHSIHAREDSILLVTILFKDNSR</sequence>
<protein>
    <recommendedName>
        <fullName evidence="3">Cupin domain-containing protein</fullName>
    </recommendedName>
</protein>
<dbReference type="Gene3D" id="2.60.120.10">
    <property type="entry name" value="Jelly Rolls"/>
    <property type="match status" value="1"/>
</dbReference>
<dbReference type="InterPro" id="IPR014710">
    <property type="entry name" value="RmlC-like_jellyroll"/>
</dbReference>
<evidence type="ECO:0008006" key="3">
    <source>
        <dbReference type="Google" id="ProtNLM"/>
    </source>
</evidence>
<dbReference type="RefSeq" id="WP_142715888.1">
    <property type="nucleotide sequence ID" value="NZ_FXTH01000022.1"/>
</dbReference>
<name>A0A521F3A4_9BACT</name>
<dbReference type="CDD" id="cd02230">
    <property type="entry name" value="cupin_HP0902-like"/>
    <property type="match status" value="1"/>
</dbReference>
<dbReference type="SUPFAM" id="SSF51182">
    <property type="entry name" value="RmlC-like cupins"/>
    <property type="match status" value="1"/>
</dbReference>
<dbReference type="AlphaFoldDB" id="A0A521F3A4"/>
<gene>
    <name evidence="1" type="ORF">SAMN06265218_12240</name>
</gene>